<dbReference type="AlphaFoldDB" id="A0A2I1R1H7"/>
<dbReference type="EMBL" id="PKJC01000036">
    <property type="protein sequence ID" value="PKZ62974.1"/>
    <property type="molecule type" value="Genomic_DNA"/>
</dbReference>
<dbReference type="Proteomes" id="UP000234662">
    <property type="component" value="Unassembled WGS sequence"/>
</dbReference>
<protein>
    <recommendedName>
        <fullName evidence="4">Type IV secretory pathway, VirB4 components</fullName>
    </recommendedName>
</protein>
<gene>
    <name evidence="2" type="ORF">CYJ73_24155</name>
</gene>
<dbReference type="SUPFAM" id="SSF52540">
    <property type="entry name" value="P-loop containing nucleoside triphosphate hydrolases"/>
    <property type="match status" value="1"/>
</dbReference>
<evidence type="ECO:0000256" key="1">
    <source>
        <dbReference type="SAM" id="MobiDB-lite"/>
    </source>
</evidence>
<comment type="caution">
    <text evidence="2">The sequence shown here is derived from an EMBL/GenBank/DDBJ whole genome shotgun (WGS) entry which is preliminary data.</text>
</comment>
<name>A0A2I1R1H7_9ACTN</name>
<evidence type="ECO:0000313" key="2">
    <source>
        <dbReference type="EMBL" id="PKZ62974.1"/>
    </source>
</evidence>
<evidence type="ECO:0008006" key="4">
    <source>
        <dbReference type="Google" id="ProtNLM"/>
    </source>
</evidence>
<proteinExistence type="predicted"/>
<reference evidence="2 3" key="1">
    <citation type="submission" date="2017-12" db="EMBL/GenBank/DDBJ databases">
        <title>Phylogenetic diversity of female urinary microbiome.</title>
        <authorList>
            <person name="Thomas-White K."/>
            <person name="Wolfe A.J."/>
        </authorList>
    </citation>
    <scope>NUCLEOTIDE SEQUENCE [LARGE SCALE GENOMIC DNA]</scope>
    <source>
        <strain evidence="2 3">UMB0777</strain>
    </source>
</reference>
<evidence type="ECO:0000313" key="3">
    <source>
        <dbReference type="Proteomes" id="UP000234662"/>
    </source>
</evidence>
<organism evidence="2 3">
    <name type="scientific">Gordonia terrae</name>
    <dbReference type="NCBI Taxonomy" id="2055"/>
    <lineage>
        <taxon>Bacteria</taxon>
        <taxon>Bacillati</taxon>
        <taxon>Actinomycetota</taxon>
        <taxon>Actinomycetes</taxon>
        <taxon>Mycobacteriales</taxon>
        <taxon>Gordoniaceae</taxon>
        <taxon>Gordonia</taxon>
    </lineage>
</organism>
<accession>A0A2I1R1H7</accession>
<dbReference type="InterPro" id="IPR027417">
    <property type="entry name" value="P-loop_NTPase"/>
</dbReference>
<sequence>MGNHSVLTISEPDRGVASDDEAVFSTGERATMGHRILQKMGFGATPAEPADSDDEAVSIDNVPMHMPFDMLNAALGAPPAAKGRRRPFGGWSPNVEAGTLYQSTTAELPGFYPFPAPAGARVRGVPFGNHLHTAEPIGLDPAQWLRDGLVTNTGIWMQGQPGVGKSTGLKRLGMGLVGFGFMMIVPGDLKDEYTRMVRAMGGEVVRLGRGYESLNPLDRGPLVAVIAAATGGEKQQLMALANSRRLALLESLITIVGEGKQLTATERLLLGAAVAIADEAAGDDEPIIPAVLTAIDHGSDPLRKIMAVPSQDATGDGDLAYQREVREFRNAVALLCSDDGPIRGMFDRPSSFRVTKDMPALSLSLSAIEDESDDVVASAMLCASTWATSVVEAQQASGLRRNIYQPRDEVWRALRAAPGLVEKEDRATRLNRHRGMVTAQSTHSVTDLDALPTVEDRAKARGMAARNGVKILGGLDDAEMKRLHEITPFTSRERRLVTQWSAPPTWVPGQLHPGRGKYLIKSGARMGLPVRVVLLEEEIKLYDTDNAWEGV</sequence>
<feature type="region of interest" description="Disordered" evidence="1">
    <location>
        <begin position="1"/>
        <end position="20"/>
    </location>
</feature>
<dbReference type="Gene3D" id="3.40.50.300">
    <property type="entry name" value="P-loop containing nucleotide triphosphate hydrolases"/>
    <property type="match status" value="1"/>
</dbReference>
<dbReference type="RefSeq" id="WP_101822852.1">
    <property type="nucleotide sequence ID" value="NZ_PKJC01000036.1"/>
</dbReference>